<evidence type="ECO:0000313" key="14">
    <source>
        <dbReference type="Proteomes" id="UP000772618"/>
    </source>
</evidence>
<evidence type="ECO:0000259" key="11">
    <source>
        <dbReference type="Pfam" id="PF00593"/>
    </source>
</evidence>
<keyword evidence="10" id="KW-0732">Signal</keyword>
<evidence type="ECO:0000256" key="2">
    <source>
        <dbReference type="ARBA" id="ARBA00022448"/>
    </source>
</evidence>
<keyword evidence="5 9" id="KW-0798">TonB box</keyword>
<dbReference type="Pfam" id="PF13715">
    <property type="entry name" value="CarbopepD_reg_2"/>
    <property type="match status" value="1"/>
</dbReference>
<comment type="subcellular location">
    <subcellularLocation>
        <location evidence="1 8">Cell outer membrane</location>
        <topology evidence="1 8">Multi-pass membrane protein</topology>
    </subcellularLocation>
</comment>
<comment type="similarity">
    <text evidence="8 9">Belongs to the TonB-dependent receptor family.</text>
</comment>
<feature type="signal peptide" evidence="10">
    <location>
        <begin position="1"/>
        <end position="33"/>
    </location>
</feature>
<keyword evidence="3 8" id="KW-1134">Transmembrane beta strand</keyword>
<evidence type="ECO:0000256" key="8">
    <source>
        <dbReference type="PROSITE-ProRule" id="PRU01360"/>
    </source>
</evidence>
<dbReference type="SUPFAM" id="SSF56935">
    <property type="entry name" value="Porins"/>
    <property type="match status" value="1"/>
</dbReference>
<dbReference type="PROSITE" id="PS52016">
    <property type="entry name" value="TONB_DEPENDENT_REC_3"/>
    <property type="match status" value="1"/>
</dbReference>
<dbReference type="InterPro" id="IPR008969">
    <property type="entry name" value="CarboxyPept-like_regulatory"/>
</dbReference>
<sequence>MYKHLPIKFILAKKQRTLLTVWAALIFCVNAFAQQTISGRVVSSEDSSPVPGVSVVVKGSAKGTLSDADGNYRISIPDDKAVLIFSFVGYITQEVMVGNQSVVNISLQNDAKELSEVVVTALGLEREKRDLGYSVQEISGDAMTKARETNIGNALAGKVAGVTVVGNPAGVGASSRITIRGERSLNINGNQPLFVVDGVPITNEVFGSSGRNNQEVDYGNGAGLVNPDDVESLTVLKGPAATALYGARGQNGVIIIKTKSGKGTRGEVAFNSTVTFETPLRLPDYQNVYGQGLNGEFEFKDGNGGGVRDGVDESWGPKMDGQLIRSFDSPTSNGLRGGDVGNLNTQIGPVDLAAQLALRGEITPTPFVARPDNIKDFFDTGVTYTQNVSVSGSNDHGYVRASYTYLDQKGMVPNTDLKRHTFSLSSGYNLTQRLSFQATANYVKNLSDNRPNLSYGTENIMYLLNCWFPRNINIASLRNYWQEGREGLNQFNFNYNYHDNPYFNLYENTNGQEIDRLFGNVSATYKFTDWLKIMARVGTDYSDEFRDRRRAYSTQRYPLGSYREEQIFLQETNADVLLSAHKEISSDVSLQVSLGANAMRRRYNLSDISAPQLTVPGIYSLNNSRVALTYYSYKFERRINSMYAFGQVGFRNYLFLELTARNDWSSTLPSDNWSYFYPSASLSLVLSDVVNLQSTPINFAKLRVGYAGVGNDTDAYQLYSTFSAQIPVQGLPAYSESATIANANLKPEQSRSLETGLDVRFFDNRIGLDVTYYRNLSENQIIRVPLSNTTGFSSRVINAGLIENKGVEIMLNLVPVKSNSFEWNVDVNFSQNRSRVKELYKDPESGQEIKNYVIADSYVTVEARVGERMGDMYGIGYQRVSQDPASPYYDPTGQYVGQIVYNSEGKPLPTADKIKLGNYNPDWLAGIYSTFNYRGLTFGFLFDIRHGGKVYSHTQTVGREGGIIKETLEGRANGYDLSLPGNGVTGEGVVPVTDGEGNITGYTPNTTELSAREWHTSITLGRRIIEGMVYDASFVKLREVKFGYTLPSSLTGNLPLKNINISFVARNLFLLTDVPHIDPETASINGGTIVPGVESVAIPSSRSYGFNLSFKL</sequence>
<dbReference type="RefSeq" id="WP_254154572.1">
    <property type="nucleotide sequence ID" value="NZ_JAHESD010000035.1"/>
</dbReference>
<evidence type="ECO:0000256" key="1">
    <source>
        <dbReference type="ARBA" id="ARBA00004571"/>
    </source>
</evidence>
<dbReference type="PANTHER" id="PTHR30069:SF50">
    <property type="entry name" value="TONB-DEPENDENT RECEPTOR HI_1217-RELATED"/>
    <property type="match status" value="1"/>
</dbReference>
<evidence type="ECO:0000256" key="5">
    <source>
        <dbReference type="ARBA" id="ARBA00023077"/>
    </source>
</evidence>
<evidence type="ECO:0000256" key="10">
    <source>
        <dbReference type="SAM" id="SignalP"/>
    </source>
</evidence>
<dbReference type="InterPro" id="IPR037066">
    <property type="entry name" value="Plug_dom_sf"/>
</dbReference>
<gene>
    <name evidence="13" type="ORF">KK060_15080</name>
</gene>
<keyword evidence="7 8" id="KW-0998">Cell outer membrane</keyword>
<evidence type="ECO:0000256" key="4">
    <source>
        <dbReference type="ARBA" id="ARBA00022692"/>
    </source>
</evidence>
<feature type="domain" description="TonB-dependent receptor-like beta-barrel" evidence="11">
    <location>
        <begin position="490"/>
        <end position="840"/>
    </location>
</feature>
<evidence type="ECO:0000256" key="7">
    <source>
        <dbReference type="ARBA" id="ARBA00023237"/>
    </source>
</evidence>
<evidence type="ECO:0000256" key="6">
    <source>
        <dbReference type="ARBA" id="ARBA00023136"/>
    </source>
</evidence>
<protein>
    <submittedName>
        <fullName evidence="13">SusC/RagA family TonB-linked outer membrane protein</fullName>
    </submittedName>
</protein>
<dbReference type="InterPro" id="IPR012910">
    <property type="entry name" value="Plug_dom"/>
</dbReference>
<dbReference type="Proteomes" id="UP000772618">
    <property type="component" value="Unassembled WGS sequence"/>
</dbReference>
<accession>A0ABS5VUW7</accession>
<keyword evidence="6 8" id="KW-0472">Membrane</keyword>
<dbReference type="InterPro" id="IPR023996">
    <property type="entry name" value="TonB-dep_OMP_SusC/RagA"/>
</dbReference>
<evidence type="ECO:0000259" key="12">
    <source>
        <dbReference type="Pfam" id="PF07715"/>
    </source>
</evidence>
<dbReference type="InterPro" id="IPR023997">
    <property type="entry name" value="TonB-dep_OMP_SusC/RagA_CS"/>
</dbReference>
<dbReference type="Gene3D" id="2.60.40.1120">
    <property type="entry name" value="Carboxypeptidase-like, regulatory domain"/>
    <property type="match status" value="1"/>
</dbReference>
<evidence type="ECO:0000313" key="13">
    <source>
        <dbReference type="EMBL" id="MBT1704615.1"/>
    </source>
</evidence>
<dbReference type="Pfam" id="PF07715">
    <property type="entry name" value="Plug"/>
    <property type="match status" value="1"/>
</dbReference>
<feature type="domain" description="TonB-dependent receptor plug" evidence="12">
    <location>
        <begin position="128"/>
        <end position="253"/>
    </location>
</feature>
<evidence type="ECO:0000256" key="3">
    <source>
        <dbReference type="ARBA" id="ARBA00022452"/>
    </source>
</evidence>
<dbReference type="SUPFAM" id="SSF49464">
    <property type="entry name" value="Carboxypeptidase regulatory domain-like"/>
    <property type="match status" value="1"/>
</dbReference>
<dbReference type="InterPro" id="IPR036942">
    <property type="entry name" value="Beta-barrel_TonB_sf"/>
</dbReference>
<dbReference type="Pfam" id="PF00593">
    <property type="entry name" value="TonB_dep_Rec_b-barrel"/>
    <property type="match status" value="1"/>
</dbReference>
<dbReference type="Gene3D" id="2.40.170.20">
    <property type="entry name" value="TonB-dependent receptor, beta-barrel domain"/>
    <property type="match status" value="1"/>
</dbReference>
<dbReference type="NCBIfam" id="TIGR04056">
    <property type="entry name" value="OMP_RagA_SusC"/>
    <property type="match status" value="1"/>
</dbReference>
<reference evidence="13 14" key="1">
    <citation type="submission" date="2021-05" db="EMBL/GenBank/DDBJ databases">
        <title>A Polyphasic approach of four new species of the genus Ohtaekwangia: Ohtaekwangia histidinii sp. nov., Ohtaekwangia cretensis sp. nov., Ohtaekwangia indiensis sp. nov., Ohtaekwangia reichenbachii sp. nov. from diverse environment.</title>
        <authorList>
            <person name="Octaviana S."/>
        </authorList>
    </citation>
    <scope>NUCLEOTIDE SEQUENCE [LARGE SCALE GENOMIC DNA]</scope>
    <source>
        <strain evidence="13 14">PWU20</strain>
    </source>
</reference>
<dbReference type="Gene3D" id="2.170.130.10">
    <property type="entry name" value="TonB-dependent receptor, plug domain"/>
    <property type="match status" value="1"/>
</dbReference>
<dbReference type="InterPro" id="IPR000531">
    <property type="entry name" value="Beta-barrel_TonB"/>
</dbReference>
<dbReference type="NCBIfam" id="TIGR04057">
    <property type="entry name" value="SusC_RagA_signa"/>
    <property type="match status" value="1"/>
</dbReference>
<organism evidence="13 14">
    <name type="scientific">Chryseosolibacter indicus</name>
    <dbReference type="NCBI Taxonomy" id="2782351"/>
    <lineage>
        <taxon>Bacteria</taxon>
        <taxon>Pseudomonadati</taxon>
        <taxon>Bacteroidota</taxon>
        <taxon>Cytophagia</taxon>
        <taxon>Cytophagales</taxon>
        <taxon>Chryseotaleaceae</taxon>
        <taxon>Chryseosolibacter</taxon>
    </lineage>
</organism>
<proteinExistence type="inferred from homology"/>
<keyword evidence="4 8" id="KW-0812">Transmembrane</keyword>
<dbReference type="PANTHER" id="PTHR30069">
    <property type="entry name" value="TONB-DEPENDENT OUTER MEMBRANE RECEPTOR"/>
    <property type="match status" value="1"/>
</dbReference>
<dbReference type="InterPro" id="IPR039426">
    <property type="entry name" value="TonB-dep_rcpt-like"/>
</dbReference>
<dbReference type="EMBL" id="JAHESD010000035">
    <property type="protein sequence ID" value="MBT1704615.1"/>
    <property type="molecule type" value="Genomic_DNA"/>
</dbReference>
<name>A0ABS5VUW7_9BACT</name>
<keyword evidence="2 8" id="KW-0813">Transport</keyword>
<feature type="chain" id="PRO_5046660605" evidence="10">
    <location>
        <begin position="34"/>
        <end position="1112"/>
    </location>
</feature>
<comment type="caution">
    <text evidence="13">The sequence shown here is derived from an EMBL/GenBank/DDBJ whole genome shotgun (WGS) entry which is preliminary data.</text>
</comment>
<keyword evidence="14" id="KW-1185">Reference proteome</keyword>
<evidence type="ECO:0000256" key="9">
    <source>
        <dbReference type="RuleBase" id="RU003357"/>
    </source>
</evidence>